<evidence type="ECO:0000259" key="2">
    <source>
        <dbReference type="PROSITE" id="PS51384"/>
    </source>
</evidence>
<dbReference type="PANTHER" id="PTHR30157">
    <property type="entry name" value="FERRIC REDUCTASE, NADPH-DEPENDENT"/>
    <property type="match status" value="1"/>
</dbReference>
<dbReference type="PROSITE" id="PS51384">
    <property type="entry name" value="FAD_FR"/>
    <property type="match status" value="1"/>
</dbReference>
<dbReference type="PANTHER" id="PTHR30157:SF0">
    <property type="entry name" value="NADPH-DEPENDENT FERRIC-CHELATE REDUCTASE"/>
    <property type="match status" value="1"/>
</dbReference>
<reference evidence="3 4" key="1">
    <citation type="submission" date="2021-03" db="EMBL/GenBank/DDBJ databases">
        <title>Draft genome sequence of Janthinobacterium sp. strain PLB02 isolated from infected primmorphs (Lubomirskia baicalensis).</title>
        <authorList>
            <person name="Chernogor L.I."/>
            <person name="Belikov S.I."/>
            <person name="Petrushin I.S."/>
        </authorList>
    </citation>
    <scope>NUCLEOTIDE SEQUENCE [LARGE SCALE GENOMIC DNA]</scope>
    <source>
        <strain evidence="3 4">PLB02</strain>
    </source>
</reference>
<dbReference type="EMBL" id="CP071520">
    <property type="protein sequence ID" value="QSX98894.1"/>
    <property type="molecule type" value="Genomic_DNA"/>
</dbReference>
<dbReference type="Proteomes" id="UP000662821">
    <property type="component" value="Chromosome"/>
</dbReference>
<dbReference type="Gene3D" id="2.40.30.10">
    <property type="entry name" value="Translation factors"/>
    <property type="match status" value="1"/>
</dbReference>
<name>A0AAJ4MX63_9BURK</name>
<dbReference type="RefSeq" id="WP_151094786.1">
    <property type="nucleotide sequence ID" value="NZ_CP071520.1"/>
</dbReference>
<protein>
    <submittedName>
        <fullName evidence="3">SIP domain-containing protein</fullName>
    </submittedName>
</protein>
<gene>
    <name evidence="3" type="ORF">J3P46_13905</name>
</gene>
<accession>A0AAJ4MX63</accession>
<evidence type="ECO:0000313" key="3">
    <source>
        <dbReference type="EMBL" id="QSX98894.1"/>
    </source>
</evidence>
<dbReference type="InterPro" id="IPR013113">
    <property type="entry name" value="SIP_FAD-bd"/>
</dbReference>
<evidence type="ECO:0000313" key="4">
    <source>
        <dbReference type="Proteomes" id="UP000662821"/>
    </source>
</evidence>
<dbReference type="Gene3D" id="3.40.50.80">
    <property type="entry name" value="Nucleotide-binding domain of ferredoxin-NADP reductase (FNR) module"/>
    <property type="match status" value="1"/>
</dbReference>
<organism evidence="3 4">
    <name type="scientific">Janthinobacterium lividum</name>
    <dbReference type="NCBI Taxonomy" id="29581"/>
    <lineage>
        <taxon>Bacteria</taxon>
        <taxon>Pseudomonadati</taxon>
        <taxon>Pseudomonadota</taxon>
        <taxon>Betaproteobacteria</taxon>
        <taxon>Burkholderiales</taxon>
        <taxon>Oxalobacteraceae</taxon>
        <taxon>Janthinobacterium</taxon>
    </lineage>
</organism>
<dbReference type="InterPro" id="IPR039261">
    <property type="entry name" value="FNR_nucleotide-bd"/>
</dbReference>
<dbReference type="Pfam" id="PF08021">
    <property type="entry name" value="FAD_binding_9"/>
    <property type="match status" value="1"/>
</dbReference>
<dbReference type="Pfam" id="PF04954">
    <property type="entry name" value="SIP"/>
    <property type="match status" value="1"/>
</dbReference>
<dbReference type="GO" id="GO:0016491">
    <property type="term" value="F:oxidoreductase activity"/>
    <property type="evidence" value="ECO:0007669"/>
    <property type="project" value="InterPro"/>
</dbReference>
<sequence length="282" mass="30415">MATPPEPQTGGPLRNAEHDRSLHAVTASVAAIARPVPSVLRVTASLASSGDDPHWALPNVAFRIHLDGAVDGGASRIYTVRSYDAAASAFTFDIVLHEHASPMMRWGDSLRVGDVFRLTGPRPQFTVPGGGERKLALFLDETGIPALYAMLQQWPANASGIGWVVTDDEAAFQELPKVPGLALQRLGTAHVAPDGPLAAQARALQDPHGYAIWGAGERDEMRAIRQHFRIDAGLDKEQVLVAGYWKRGVSNTDIDLRRKHSFEHLIANGGTLADFDDLAVEV</sequence>
<dbReference type="InterPro" id="IPR017927">
    <property type="entry name" value="FAD-bd_FR_type"/>
</dbReference>
<evidence type="ECO:0000256" key="1">
    <source>
        <dbReference type="ARBA" id="ARBA00035644"/>
    </source>
</evidence>
<dbReference type="CDD" id="cd06193">
    <property type="entry name" value="siderophore_interacting"/>
    <property type="match status" value="1"/>
</dbReference>
<dbReference type="InterPro" id="IPR007037">
    <property type="entry name" value="SIP_rossman_dom"/>
</dbReference>
<comment type="similarity">
    <text evidence="1">Belongs to the SIP oxidoreductase family.</text>
</comment>
<feature type="domain" description="FAD-binding FR-type" evidence="2">
    <location>
        <begin position="19"/>
        <end position="128"/>
    </location>
</feature>
<proteinExistence type="inferred from homology"/>
<dbReference type="InterPro" id="IPR039374">
    <property type="entry name" value="SIP_fam"/>
</dbReference>
<dbReference type="AlphaFoldDB" id="A0AAJ4MX63"/>